<organism evidence="1">
    <name type="scientific">marine sediment metagenome</name>
    <dbReference type="NCBI Taxonomy" id="412755"/>
    <lineage>
        <taxon>unclassified sequences</taxon>
        <taxon>metagenomes</taxon>
        <taxon>ecological metagenomes</taxon>
    </lineage>
</organism>
<protein>
    <recommendedName>
        <fullName evidence="2">Acylneuraminate cytidylyltransferase family protein</fullName>
    </recommendedName>
</protein>
<dbReference type="EMBL" id="LAZR01011873">
    <property type="protein sequence ID" value="KKM56175.1"/>
    <property type="molecule type" value="Genomic_DNA"/>
</dbReference>
<reference evidence="1" key="1">
    <citation type="journal article" date="2015" name="Nature">
        <title>Complex archaea that bridge the gap between prokaryotes and eukaryotes.</title>
        <authorList>
            <person name="Spang A."/>
            <person name="Saw J.H."/>
            <person name="Jorgensen S.L."/>
            <person name="Zaremba-Niedzwiedzka K."/>
            <person name="Martijn J."/>
            <person name="Lind A.E."/>
            <person name="van Eijk R."/>
            <person name="Schleper C."/>
            <person name="Guy L."/>
            <person name="Ettema T.J."/>
        </authorList>
    </citation>
    <scope>NUCLEOTIDE SEQUENCE</scope>
</reference>
<dbReference type="InterPro" id="IPR029044">
    <property type="entry name" value="Nucleotide-diphossugar_trans"/>
</dbReference>
<name>A0A0F9IPY5_9ZZZZ</name>
<gene>
    <name evidence="1" type="ORF">LCGC14_1552010</name>
</gene>
<dbReference type="SUPFAM" id="SSF53448">
    <property type="entry name" value="Nucleotide-diphospho-sugar transferases"/>
    <property type="match status" value="1"/>
</dbReference>
<comment type="caution">
    <text evidence="1">The sequence shown here is derived from an EMBL/GenBank/DDBJ whole genome shotgun (WGS) entry which is preliminary data.</text>
</comment>
<proteinExistence type="predicted"/>
<feature type="non-terminal residue" evidence="1">
    <location>
        <position position="1"/>
    </location>
</feature>
<dbReference type="Gene3D" id="3.90.550.10">
    <property type="entry name" value="Spore Coat Polysaccharide Biosynthesis Protein SpsA, Chain A"/>
    <property type="match status" value="1"/>
</dbReference>
<accession>A0A0F9IPY5</accession>
<evidence type="ECO:0008006" key="2">
    <source>
        <dbReference type="Google" id="ProtNLM"/>
    </source>
</evidence>
<sequence>VDIWPEPESGNRQDLKPDVYVRNGSIYVVRRAGLEEGIHIKLSDNVRPWIMPEERSLNIDTPCDFLLAEAIIKHENSNGG</sequence>
<dbReference type="AlphaFoldDB" id="A0A0F9IPY5"/>
<evidence type="ECO:0000313" key="1">
    <source>
        <dbReference type="EMBL" id="KKM56175.1"/>
    </source>
</evidence>